<reference evidence="2" key="1">
    <citation type="submission" date="2022-10" db="EMBL/GenBank/DDBJ databases">
        <title>The complete genomes of actinobacterial strains from the NBC collection.</title>
        <authorList>
            <person name="Joergensen T.S."/>
            <person name="Alvarez Arevalo M."/>
            <person name="Sterndorff E.B."/>
            <person name="Faurdal D."/>
            <person name="Vuksanovic O."/>
            <person name="Mourched A.-S."/>
            <person name="Charusanti P."/>
            <person name="Shaw S."/>
            <person name="Blin K."/>
            <person name="Weber T."/>
        </authorList>
    </citation>
    <scope>NUCLEOTIDE SEQUENCE</scope>
    <source>
        <strain evidence="2">NBC_01482</strain>
    </source>
</reference>
<accession>A0ABZ1Z465</accession>
<organism evidence="2 3">
    <name type="scientific">Nocardia vinacea</name>
    <dbReference type="NCBI Taxonomy" id="96468"/>
    <lineage>
        <taxon>Bacteria</taxon>
        <taxon>Bacillati</taxon>
        <taxon>Actinomycetota</taxon>
        <taxon>Actinomycetes</taxon>
        <taxon>Mycobacteriales</taxon>
        <taxon>Nocardiaceae</taxon>
        <taxon>Nocardia</taxon>
    </lineage>
</organism>
<dbReference type="Gene3D" id="3.40.630.30">
    <property type="match status" value="1"/>
</dbReference>
<dbReference type="InterPro" id="IPR017255">
    <property type="entry name" value="AcTrfase_GNAT_prd"/>
</dbReference>
<dbReference type="PANTHER" id="PTHR43072:SF36">
    <property type="entry name" value="RIBOSOMAL-PROTEIN-ALANINE ACETYLTRANSFERASE"/>
    <property type="match status" value="1"/>
</dbReference>
<keyword evidence="3" id="KW-1185">Reference proteome</keyword>
<dbReference type="PROSITE" id="PS51186">
    <property type="entry name" value="GNAT"/>
    <property type="match status" value="1"/>
</dbReference>
<feature type="domain" description="N-acetyltransferase" evidence="1">
    <location>
        <begin position="7"/>
        <end position="160"/>
    </location>
</feature>
<gene>
    <name evidence="2" type="ORF">OG563_18700</name>
</gene>
<dbReference type="PIRSF" id="PIRSF037663">
    <property type="entry name" value="Acetyltransf_GNAT_prd"/>
    <property type="match status" value="1"/>
</dbReference>
<dbReference type="RefSeq" id="WP_327094741.1">
    <property type="nucleotide sequence ID" value="NZ_CP109149.1"/>
</dbReference>
<protein>
    <submittedName>
        <fullName evidence="2">GNAT family N-acetyltransferase</fullName>
    </submittedName>
</protein>
<dbReference type="Proteomes" id="UP001432062">
    <property type="component" value="Chromosome"/>
</dbReference>
<evidence type="ECO:0000259" key="1">
    <source>
        <dbReference type="PROSITE" id="PS51186"/>
    </source>
</evidence>
<proteinExistence type="predicted"/>
<dbReference type="InterPro" id="IPR000182">
    <property type="entry name" value="GNAT_dom"/>
</dbReference>
<evidence type="ECO:0000313" key="3">
    <source>
        <dbReference type="Proteomes" id="UP001432062"/>
    </source>
</evidence>
<dbReference type="EMBL" id="CP109441">
    <property type="protein sequence ID" value="WUV50043.1"/>
    <property type="molecule type" value="Genomic_DNA"/>
</dbReference>
<evidence type="ECO:0000313" key="2">
    <source>
        <dbReference type="EMBL" id="WUV50043.1"/>
    </source>
</evidence>
<sequence length="160" mass="17891">MPNANGPVIRAARADDYDAIATVIDDWWGRSVLPHLPRLFLDHFYRTSLVAEVPGAGWREPTEWLAGFLIGFLSPSESDEAYIHFVGVDPQSRKSGLARELYERFFAIARANDRHIVKAITAPGNDASIGFHRHLGFTVAGPVRDYNGPGHHLITFERKI</sequence>
<dbReference type="Pfam" id="PF00583">
    <property type="entry name" value="Acetyltransf_1"/>
    <property type="match status" value="1"/>
</dbReference>
<dbReference type="PANTHER" id="PTHR43072">
    <property type="entry name" value="N-ACETYLTRANSFERASE"/>
    <property type="match status" value="1"/>
</dbReference>
<dbReference type="SUPFAM" id="SSF55729">
    <property type="entry name" value="Acyl-CoA N-acyltransferases (Nat)"/>
    <property type="match status" value="1"/>
</dbReference>
<dbReference type="CDD" id="cd04301">
    <property type="entry name" value="NAT_SF"/>
    <property type="match status" value="1"/>
</dbReference>
<name>A0ABZ1Z465_9NOCA</name>
<dbReference type="InterPro" id="IPR016181">
    <property type="entry name" value="Acyl_CoA_acyltransferase"/>
</dbReference>